<evidence type="ECO:0000259" key="3">
    <source>
        <dbReference type="Pfam" id="PF11800"/>
    </source>
</evidence>
<dbReference type="SUPFAM" id="SSF46785">
    <property type="entry name" value="Winged helix' DNA-binding domain"/>
    <property type="match status" value="1"/>
</dbReference>
<dbReference type="InterPro" id="IPR005090">
    <property type="entry name" value="RepC_N"/>
</dbReference>
<evidence type="ECO:0000313" key="4">
    <source>
        <dbReference type="EMBL" id="MDQ0348632.1"/>
    </source>
</evidence>
<proteinExistence type="predicted"/>
<feature type="region of interest" description="Disordered" evidence="1">
    <location>
        <begin position="253"/>
        <end position="277"/>
    </location>
</feature>
<dbReference type="InterPro" id="IPR047611">
    <property type="entry name" value="RepABC_RepC"/>
</dbReference>
<dbReference type="Proteomes" id="UP001238467">
    <property type="component" value="Unassembled WGS sequence"/>
</dbReference>
<reference evidence="4 5" key="1">
    <citation type="submission" date="2023-07" db="EMBL/GenBank/DDBJ databases">
        <title>Genomic Encyclopedia of Type Strains, Phase IV (KMG-IV): sequencing the most valuable type-strain genomes for metagenomic binning, comparative biology and taxonomic classification.</title>
        <authorList>
            <person name="Goeker M."/>
        </authorList>
    </citation>
    <scope>NUCLEOTIDE SEQUENCE [LARGE SCALE GENOMIC DNA]</scope>
    <source>
        <strain evidence="4 5">DSM 1277</strain>
    </source>
</reference>
<dbReference type="EMBL" id="JAUSUH010000007">
    <property type="protein sequence ID" value="MDQ0348632.1"/>
    <property type="molecule type" value="Genomic_DNA"/>
</dbReference>
<accession>A0ABU0DJM8</accession>
<dbReference type="InterPro" id="IPR036390">
    <property type="entry name" value="WH_DNA-bd_sf"/>
</dbReference>
<gene>
    <name evidence="4" type="ORF">J2S76_003066</name>
</gene>
<feature type="domain" description="Plasmid replication protein C C-terminal" evidence="3">
    <location>
        <begin position="301"/>
        <end position="399"/>
    </location>
</feature>
<name>A0ABU0DJM8_9HYPH</name>
<dbReference type="NCBIfam" id="NF010396">
    <property type="entry name" value="PRK13824.1"/>
    <property type="match status" value="1"/>
</dbReference>
<dbReference type="InterPro" id="IPR021760">
    <property type="entry name" value="RepC_C"/>
</dbReference>
<sequence>MQTHITTTPFGRRSLSLAHVASQAVAKARPLDKAVHKWNVFRAICTAKARIGVSERALAVLDALLSFHPETALTGEDLIVFPSNQQLSLRAHGMAPATLRRHLAVLVDAGLIVRRDSPNGKRYARKDRGGEIERAFGFDLSPLVARADEFEAWAEEVRAEERALKLVRERITLCRRDIAKMIATGIAEGVPTRGRGPGPADWMEIHGLFRTIVERIPRNAIRLALEPIAEDLALLADEILTLLEAHVKTSVLSANESQTERHKQNSNPDSPIDLEPRFRESRGAGTELKTEPPRQPEGAYPLGMILDACPDIVDYARGGISNWRDFMATVAIVRPMLGISPSAWEEAQAAMGEVQAAVVVAAILQRGTAINSAGGYMRDLTRKAEAGAFSIGPMLMALIGKRKGEKKRA</sequence>
<evidence type="ECO:0000313" key="5">
    <source>
        <dbReference type="Proteomes" id="UP001238467"/>
    </source>
</evidence>
<dbReference type="NCBIfam" id="NF040974">
    <property type="entry name" value="RepABC_RepC"/>
    <property type="match status" value="1"/>
</dbReference>
<protein>
    <submittedName>
        <fullName evidence="4">Replication initiation protein RepC</fullName>
    </submittedName>
</protein>
<comment type="caution">
    <text evidence="4">The sequence shown here is derived from an EMBL/GenBank/DDBJ whole genome shotgun (WGS) entry which is preliminary data.</text>
</comment>
<feature type="domain" description="Plasmid replication protein C N-terminal" evidence="2">
    <location>
        <begin position="13"/>
        <end position="185"/>
    </location>
</feature>
<evidence type="ECO:0000256" key="1">
    <source>
        <dbReference type="SAM" id="MobiDB-lite"/>
    </source>
</evidence>
<organism evidence="4 5">
    <name type="scientific">Ancylobacter vacuolatus</name>
    <dbReference type="NCBI Taxonomy" id="223389"/>
    <lineage>
        <taxon>Bacteria</taxon>
        <taxon>Pseudomonadati</taxon>
        <taxon>Pseudomonadota</taxon>
        <taxon>Alphaproteobacteria</taxon>
        <taxon>Hyphomicrobiales</taxon>
        <taxon>Xanthobacteraceae</taxon>
        <taxon>Ancylobacter</taxon>
    </lineage>
</organism>
<dbReference type="RefSeq" id="WP_307061623.1">
    <property type="nucleotide sequence ID" value="NZ_JAUSUH010000007.1"/>
</dbReference>
<keyword evidence="5" id="KW-1185">Reference proteome</keyword>
<evidence type="ECO:0000259" key="2">
    <source>
        <dbReference type="Pfam" id="PF03428"/>
    </source>
</evidence>
<dbReference type="Pfam" id="PF11800">
    <property type="entry name" value="RP-C_C"/>
    <property type="match status" value="1"/>
</dbReference>
<dbReference type="Pfam" id="PF03428">
    <property type="entry name" value="RP-C"/>
    <property type="match status" value="1"/>
</dbReference>